<dbReference type="Gramene" id="OPUNC09G14610.1">
    <property type="protein sequence ID" value="OPUNC09G14610.1"/>
    <property type="gene ID" value="OPUNC09G14610"/>
</dbReference>
<dbReference type="OMA" id="HICISID"/>
<proteinExistence type="predicted"/>
<dbReference type="InterPro" id="IPR012871">
    <property type="entry name" value="DUF1668_ORYSA"/>
</dbReference>
<evidence type="ECO:0000313" key="2">
    <source>
        <dbReference type="Proteomes" id="UP000026962"/>
    </source>
</evidence>
<evidence type="ECO:0000313" key="1">
    <source>
        <dbReference type="EnsemblPlants" id="OPUNC09G14610.1"/>
    </source>
</evidence>
<dbReference type="Pfam" id="PF07893">
    <property type="entry name" value="DUF1668"/>
    <property type="match status" value="2"/>
</dbReference>
<reference evidence="1" key="1">
    <citation type="submission" date="2015-04" db="UniProtKB">
        <authorList>
            <consortium name="EnsemblPlants"/>
        </authorList>
    </citation>
    <scope>IDENTIFICATION</scope>
</reference>
<dbReference type="Proteomes" id="UP000026962">
    <property type="component" value="Chromosome 9"/>
</dbReference>
<dbReference type="HOGENOM" id="CLU_018267_2_0_1"/>
<reference evidence="1" key="2">
    <citation type="submission" date="2018-05" db="EMBL/GenBank/DDBJ databases">
        <title>OpunRS2 (Oryza punctata Reference Sequence Version 2).</title>
        <authorList>
            <person name="Zhang J."/>
            <person name="Kudrna D."/>
            <person name="Lee S."/>
            <person name="Talag J."/>
            <person name="Welchert J."/>
            <person name="Wing R.A."/>
        </authorList>
    </citation>
    <scope>NUCLEOTIDE SEQUENCE [LARGE SCALE GENOMIC DNA]</scope>
</reference>
<name>A0A0E0M3A7_ORYPU</name>
<organism evidence="1">
    <name type="scientific">Oryza punctata</name>
    <name type="common">Red rice</name>
    <dbReference type="NCBI Taxonomy" id="4537"/>
    <lineage>
        <taxon>Eukaryota</taxon>
        <taxon>Viridiplantae</taxon>
        <taxon>Streptophyta</taxon>
        <taxon>Embryophyta</taxon>
        <taxon>Tracheophyta</taxon>
        <taxon>Spermatophyta</taxon>
        <taxon>Magnoliopsida</taxon>
        <taxon>Liliopsida</taxon>
        <taxon>Poales</taxon>
        <taxon>Poaceae</taxon>
        <taxon>BOP clade</taxon>
        <taxon>Oryzoideae</taxon>
        <taxon>Oryzeae</taxon>
        <taxon>Oryzinae</taxon>
        <taxon>Oryza</taxon>
    </lineage>
</organism>
<accession>A0A0E0M3A7</accession>
<dbReference type="AlphaFoldDB" id="A0A0E0M3A7"/>
<dbReference type="PANTHER" id="PTHR33085">
    <property type="entry name" value="OS12G0113100 PROTEIN-RELATED"/>
    <property type="match status" value="1"/>
</dbReference>
<sequence length="322" mass="36502">MGLSRRFQNLIVDCPGAKSLICVDLTRQLFGDTAAARTSSTIIRQKSELAKNKQVLNIKMGRIRLPSPSFTLQAAPNEPRRRGKIDCLPFADRKTLWVDHLDRPLLFDPEMHEVEFITHLHKRKLNPLSVFVPNAEADKDYENYCRGSSLFVMERSPNPELNWSTPWSDQFEAFVYCNPTSCPFSKSWVEYVPDLNLWFGFTSDESPRYLAAADLSSAMDMDSQPQLVTAPWKEDLLNNLPEEWKECKDSQLVYLGSGRFCILRFFHTHNQRNGGNVAVFTGVEVVPRVQAANGGSAGLELQMICHISLYHESDGTTIDVVL</sequence>
<keyword evidence="2" id="KW-1185">Reference proteome</keyword>
<dbReference type="PANTHER" id="PTHR33085:SF145">
    <property type="entry name" value="OS05G0302200 PROTEIN"/>
    <property type="match status" value="1"/>
</dbReference>
<dbReference type="EnsemblPlants" id="OPUNC09G14610.1">
    <property type="protein sequence ID" value="OPUNC09G14610.1"/>
    <property type="gene ID" value="OPUNC09G14610"/>
</dbReference>
<protein>
    <submittedName>
        <fullName evidence="1">Uncharacterized protein</fullName>
    </submittedName>
</protein>